<keyword evidence="2" id="KW-1185">Reference proteome</keyword>
<proteinExistence type="predicted"/>
<reference evidence="1" key="2">
    <citation type="submission" date="2023-05" db="EMBL/GenBank/DDBJ databases">
        <authorList>
            <consortium name="Lawrence Berkeley National Laboratory"/>
            <person name="Steindorff A."/>
            <person name="Hensen N."/>
            <person name="Bonometti L."/>
            <person name="Westerberg I."/>
            <person name="Brannstrom I.O."/>
            <person name="Guillou S."/>
            <person name="Cros-Aarteil S."/>
            <person name="Calhoun S."/>
            <person name="Haridas S."/>
            <person name="Kuo A."/>
            <person name="Mondo S."/>
            <person name="Pangilinan J."/>
            <person name="Riley R."/>
            <person name="Labutti K."/>
            <person name="Andreopoulos B."/>
            <person name="Lipzen A."/>
            <person name="Chen C."/>
            <person name="Yanf M."/>
            <person name="Daum C."/>
            <person name="Ng V."/>
            <person name="Clum A."/>
            <person name="Ohm R."/>
            <person name="Martin F."/>
            <person name="Silar P."/>
            <person name="Natvig D."/>
            <person name="Lalanne C."/>
            <person name="Gautier V."/>
            <person name="Ament-Velasquez S.L."/>
            <person name="Kruys A."/>
            <person name="Hutchinson M.I."/>
            <person name="Powell A.J."/>
            <person name="Barry K."/>
            <person name="Miller A.N."/>
            <person name="Grigoriev I.V."/>
            <person name="Debuchy R."/>
            <person name="Gladieux P."/>
            <person name="Thoren M.H."/>
            <person name="Johannesson H."/>
        </authorList>
    </citation>
    <scope>NUCLEOTIDE SEQUENCE</scope>
    <source>
        <strain evidence="1">PSN309</strain>
    </source>
</reference>
<protein>
    <submittedName>
        <fullName evidence="1">Uncharacterized protein</fullName>
    </submittedName>
</protein>
<sequence length="157" mass="17885">MLRSTYKDSSSFFLRLLIDTWSLGQRDSFESPVCHHVRVETIPELRRSGSGWGCSPDFRQTAGEVRSCSVCFTDYQIRVATEPLPQNPGIFTRKKGERWFIEISLWNDLGECRHPFDPKWATRSFTVPQGPVRGDDKSASIGSVQRAWMEHSLGSTT</sequence>
<reference evidence="1" key="1">
    <citation type="journal article" date="2023" name="Mol. Phylogenet. Evol.">
        <title>Genome-scale phylogeny and comparative genomics of the fungal order Sordariales.</title>
        <authorList>
            <person name="Hensen N."/>
            <person name="Bonometti L."/>
            <person name="Westerberg I."/>
            <person name="Brannstrom I.O."/>
            <person name="Guillou S."/>
            <person name="Cros-Aarteil S."/>
            <person name="Calhoun S."/>
            <person name="Haridas S."/>
            <person name="Kuo A."/>
            <person name="Mondo S."/>
            <person name="Pangilinan J."/>
            <person name="Riley R."/>
            <person name="LaButti K."/>
            <person name="Andreopoulos B."/>
            <person name="Lipzen A."/>
            <person name="Chen C."/>
            <person name="Yan M."/>
            <person name="Daum C."/>
            <person name="Ng V."/>
            <person name="Clum A."/>
            <person name="Steindorff A."/>
            <person name="Ohm R.A."/>
            <person name="Martin F."/>
            <person name="Silar P."/>
            <person name="Natvig D.O."/>
            <person name="Lalanne C."/>
            <person name="Gautier V."/>
            <person name="Ament-Velasquez S.L."/>
            <person name="Kruys A."/>
            <person name="Hutchinson M.I."/>
            <person name="Powell A.J."/>
            <person name="Barry K."/>
            <person name="Miller A.N."/>
            <person name="Grigoriev I.V."/>
            <person name="Debuchy R."/>
            <person name="Gladieux P."/>
            <person name="Hiltunen Thoren M."/>
            <person name="Johannesson H."/>
        </authorList>
    </citation>
    <scope>NUCLEOTIDE SEQUENCE</scope>
    <source>
        <strain evidence="1">PSN309</strain>
    </source>
</reference>
<dbReference type="AlphaFoldDB" id="A0AAN7AI74"/>
<comment type="caution">
    <text evidence="1">The sequence shown here is derived from an EMBL/GenBank/DDBJ whole genome shotgun (WGS) entry which is preliminary data.</text>
</comment>
<name>A0AAN7AI74_9PEZI</name>
<dbReference type="EMBL" id="MU864401">
    <property type="protein sequence ID" value="KAK4187539.1"/>
    <property type="molecule type" value="Genomic_DNA"/>
</dbReference>
<dbReference type="Proteomes" id="UP001302126">
    <property type="component" value="Unassembled WGS sequence"/>
</dbReference>
<evidence type="ECO:0000313" key="2">
    <source>
        <dbReference type="Proteomes" id="UP001302126"/>
    </source>
</evidence>
<gene>
    <name evidence="1" type="ORF">QBC35DRAFT_232248</name>
</gene>
<evidence type="ECO:0000313" key="1">
    <source>
        <dbReference type="EMBL" id="KAK4187539.1"/>
    </source>
</evidence>
<accession>A0AAN7AI74</accession>
<organism evidence="1 2">
    <name type="scientific">Podospora australis</name>
    <dbReference type="NCBI Taxonomy" id="1536484"/>
    <lineage>
        <taxon>Eukaryota</taxon>
        <taxon>Fungi</taxon>
        <taxon>Dikarya</taxon>
        <taxon>Ascomycota</taxon>
        <taxon>Pezizomycotina</taxon>
        <taxon>Sordariomycetes</taxon>
        <taxon>Sordariomycetidae</taxon>
        <taxon>Sordariales</taxon>
        <taxon>Podosporaceae</taxon>
        <taxon>Podospora</taxon>
    </lineage>
</organism>